<evidence type="ECO:0000256" key="4">
    <source>
        <dbReference type="ARBA" id="ARBA00010174"/>
    </source>
</evidence>
<keyword evidence="9 19" id="KW-0694">RNA-binding</keyword>
<keyword evidence="7" id="KW-0597">Phosphoprotein</keyword>
<evidence type="ECO:0000256" key="9">
    <source>
        <dbReference type="ARBA" id="ARBA00022884"/>
    </source>
</evidence>
<dbReference type="InterPro" id="IPR032335">
    <property type="entry name" value="Sam68-YY"/>
</dbReference>
<dbReference type="GO" id="GO:0005737">
    <property type="term" value="C:cytoplasm"/>
    <property type="evidence" value="ECO:0007669"/>
    <property type="project" value="UniProtKB-SubCell"/>
</dbReference>
<dbReference type="InterPro" id="IPR032571">
    <property type="entry name" value="Qua1_dom"/>
</dbReference>
<proteinExistence type="inferred from homology"/>
<keyword evidence="10" id="KW-0007">Acetylation</keyword>
<feature type="region of interest" description="Disordered" evidence="20">
    <location>
        <begin position="176"/>
        <end position="202"/>
    </location>
</feature>
<gene>
    <name evidence="22" type="ORF">D9C73_020672</name>
</gene>
<evidence type="ECO:0000256" key="14">
    <source>
        <dbReference type="ARBA" id="ARBA00023163"/>
    </source>
</evidence>
<evidence type="ECO:0000256" key="13">
    <source>
        <dbReference type="ARBA" id="ARBA00023136"/>
    </source>
</evidence>
<evidence type="ECO:0000313" key="23">
    <source>
        <dbReference type="Proteomes" id="UP000298787"/>
    </source>
</evidence>
<evidence type="ECO:0000256" key="3">
    <source>
        <dbReference type="ARBA" id="ARBA00004496"/>
    </source>
</evidence>
<keyword evidence="8" id="KW-0507">mRNA processing</keyword>
<keyword evidence="11" id="KW-0805">Transcription regulation</keyword>
<dbReference type="GO" id="GO:0017124">
    <property type="term" value="F:SH3 domain binding"/>
    <property type="evidence" value="ECO:0007669"/>
    <property type="project" value="UniProtKB-KW"/>
</dbReference>
<dbReference type="SUPFAM" id="SSF54791">
    <property type="entry name" value="Eukaryotic type KH-domain (KH-domain type I)"/>
    <property type="match status" value="1"/>
</dbReference>
<dbReference type="AlphaFoldDB" id="A0A4U5VHN8"/>
<comment type="similarity">
    <text evidence="4">Belongs to the KHDRBS family.</text>
</comment>
<dbReference type="PROSITE" id="PS50084">
    <property type="entry name" value="KH_TYPE_1"/>
    <property type="match status" value="1"/>
</dbReference>
<feature type="region of interest" description="Disordered" evidence="20">
    <location>
        <begin position="317"/>
        <end position="345"/>
    </location>
</feature>
<dbReference type="SMART" id="SM00322">
    <property type="entry name" value="KH"/>
    <property type="match status" value="1"/>
</dbReference>
<feature type="compositionally biased region" description="Basic and acidic residues" evidence="20">
    <location>
        <begin position="336"/>
        <end position="345"/>
    </location>
</feature>
<sequence>MEETKYLPELLAEKDSLDSSFTHAMKLISAEIERIQKGETKKEPEKETYLDLFATKNLKLKERVLIPTKQYPRVNFVGKLLGPQGNTIKRLQEETGAKISVLGKGSMRDKNKEEELRKGGEAKYAHLAMELHVFIEVMAPIPEAYMRMAHAMEEVKKFLIPEPGEHDPYMDPHFLNGSQDGSGRGRGGHLGRGRGGPPGGEECHVEALEEQCVVELHGEDWGVGAVLLEAHHLVGVDHLLLPTEEALLPALDPLQQALQECSPLQPCPTSNTRAPLQGHSPKLMAMRTMDTEYYDYGHGEAQEQAYEPYAQDDWDNSWSNSGAGGKAPMSRQTKGSYREHPYGRY</sequence>
<reference evidence="22 23" key="1">
    <citation type="submission" date="2019-01" db="EMBL/GenBank/DDBJ databases">
        <title>Genome Assembly of Collichthys lucidus.</title>
        <authorList>
            <person name="Cai M."/>
            <person name="Xiao S."/>
        </authorList>
    </citation>
    <scope>NUCLEOTIDE SEQUENCE [LARGE SCALE GENOMIC DNA]</scope>
    <source>
        <strain evidence="22">JT15FE1705JMU</strain>
        <tissue evidence="22">Muscle</tissue>
    </source>
</reference>
<dbReference type="Pfam" id="PF22675">
    <property type="entry name" value="KH-I_KHDC4-BBP"/>
    <property type="match status" value="1"/>
</dbReference>
<evidence type="ECO:0000256" key="15">
    <source>
        <dbReference type="ARBA" id="ARBA00023242"/>
    </source>
</evidence>
<evidence type="ECO:0000256" key="17">
    <source>
        <dbReference type="ARBA" id="ARBA00070445"/>
    </source>
</evidence>
<organism evidence="22 23">
    <name type="scientific">Collichthys lucidus</name>
    <name type="common">Big head croaker</name>
    <name type="synonym">Sciaena lucida</name>
    <dbReference type="NCBI Taxonomy" id="240159"/>
    <lineage>
        <taxon>Eukaryota</taxon>
        <taxon>Metazoa</taxon>
        <taxon>Chordata</taxon>
        <taxon>Craniata</taxon>
        <taxon>Vertebrata</taxon>
        <taxon>Euteleostomi</taxon>
        <taxon>Actinopterygii</taxon>
        <taxon>Neopterygii</taxon>
        <taxon>Teleostei</taxon>
        <taxon>Neoteleostei</taxon>
        <taxon>Acanthomorphata</taxon>
        <taxon>Eupercaria</taxon>
        <taxon>Sciaenidae</taxon>
        <taxon>Collichthys</taxon>
    </lineage>
</organism>
<dbReference type="PANTHER" id="PTHR11208">
    <property type="entry name" value="RNA-BINDING PROTEIN RELATED"/>
    <property type="match status" value="1"/>
</dbReference>
<dbReference type="GO" id="GO:0003729">
    <property type="term" value="F:mRNA binding"/>
    <property type="evidence" value="ECO:0007669"/>
    <property type="project" value="TreeGrafter"/>
</dbReference>
<evidence type="ECO:0000256" key="19">
    <source>
        <dbReference type="PROSITE-ProRule" id="PRU00117"/>
    </source>
</evidence>
<evidence type="ECO:0000256" key="8">
    <source>
        <dbReference type="ARBA" id="ARBA00022664"/>
    </source>
</evidence>
<evidence type="ECO:0000256" key="11">
    <source>
        <dbReference type="ARBA" id="ARBA00023015"/>
    </source>
</evidence>
<evidence type="ECO:0000256" key="6">
    <source>
        <dbReference type="ARBA" id="ARBA00022490"/>
    </source>
</evidence>
<evidence type="ECO:0000313" key="22">
    <source>
        <dbReference type="EMBL" id="TKS86555.1"/>
    </source>
</evidence>
<dbReference type="EMBL" id="CM014095">
    <property type="protein sequence ID" value="TKS86555.1"/>
    <property type="molecule type" value="Genomic_DNA"/>
</dbReference>
<comment type="subcellular location">
    <subcellularLocation>
        <location evidence="3">Cytoplasm</location>
    </subcellularLocation>
    <subcellularLocation>
        <location evidence="2">Membrane</location>
    </subcellularLocation>
    <subcellularLocation>
        <location evidence="1">Nucleus</location>
    </subcellularLocation>
</comment>
<dbReference type="STRING" id="240159.A0A4U5VHN8"/>
<dbReference type="Proteomes" id="UP000298787">
    <property type="component" value="Chromosome 18"/>
</dbReference>
<keyword evidence="12" id="KW-0729">SH3-binding</keyword>
<keyword evidence="16" id="KW-0131">Cell cycle</keyword>
<dbReference type="InterPro" id="IPR036612">
    <property type="entry name" value="KH_dom_type_1_sf"/>
</dbReference>
<protein>
    <recommendedName>
        <fullName evidence="17">KH domain-containing, RNA-binding, signal transduction-associated protein 1</fullName>
    </recommendedName>
    <alternativeName>
        <fullName evidence="18">Src-associated in mitosis 68 kDa protein</fullName>
    </alternativeName>
</protein>
<evidence type="ECO:0000256" key="12">
    <source>
        <dbReference type="ARBA" id="ARBA00023036"/>
    </source>
</evidence>
<feature type="domain" description="K Homology" evidence="21">
    <location>
        <begin position="58"/>
        <end position="157"/>
    </location>
</feature>
<dbReference type="InterPro" id="IPR004087">
    <property type="entry name" value="KH_dom"/>
</dbReference>
<evidence type="ECO:0000259" key="21">
    <source>
        <dbReference type="SMART" id="SM00322"/>
    </source>
</evidence>
<keyword evidence="13" id="KW-0472">Membrane</keyword>
<dbReference type="Gene3D" id="3.30.1370.10">
    <property type="entry name" value="K Homology domain, type 1"/>
    <property type="match status" value="1"/>
</dbReference>
<evidence type="ECO:0000256" key="7">
    <source>
        <dbReference type="ARBA" id="ARBA00022553"/>
    </source>
</evidence>
<keyword evidence="23" id="KW-1185">Reference proteome</keyword>
<dbReference type="InterPro" id="IPR055256">
    <property type="entry name" value="KH_1_KHDC4/BBP-like"/>
</dbReference>
<dbReference type="Pfam" id="PF16274">
    <property type="entry name" value="Qua1"/>
    <property type="match status" value="1"/>
</dbReference>
<evidence type="ECO:0000256" key="5">
    <source>
        <dbReference type="ARBA" id="ARBA00022481"/>
    </source>
</evidence>
<evidence type="ECO:0000256" key="2">
    <source>
        <dbReference type="ARBA" id="ARBA00004370"/>
    </source>
</evidence>
<keyword evidence="15" id="KW-0539">Nucleus</keyword>
<dbReference type="PANTHER" id="PTHR11208:SF51">
    <property type="entry name" value="KH DOMAIN CONTAINING, RNA BINDING, SIGNAL TRANSDUCTION ASSOCIATED 1"/>
    <property type="match status" value="1"/>
</dbReference>
<evidence type="ECO:0000256" key="18">
    <source>
        <dbReference type="ARBA" id="ARBA00078343"/>
    </source>
</evidence>
<dbReference type="InterPro" id="IPR045071">
    <property type="entry name" value="BBP-like"/>
</dbReference>
<evidence type="ECO:0000256" key="20">
    <source>
        <dbReference type="SAM" id="MobiDB-lite"/>
    </source>
</evidence>
<evidence type="ECO:0000256" key="1">
    <source>
        <dbReference type="ARBA" id="ARBA00004123"/>
    </source>
</evidence>
<keyword evidence="14" id="KW-0804">Transcription</keyword>
<dbReference type="Pfam" id="PF16568">
    <property type="entry name" value="Sam68-YY"/>
    <property type="match status" value="1"/>
</dbReference>
<dbReference type="GO" id="GO:0000381">
    <property type="term" value="P:regulation of alternative mRNA splicing, via spliceosome"/>
    <property type="evidence" value="ECO:0007669"/>
    <property type="project" value="TreeGrafter"/>
</dbReference>
<dbReference type="GO" id="GO:0016020">
    <property type="term" value="C:membrane"/>
    <property type="evidence" value="ECO:0007669"/>
    <property type="project" value="UniProtKB-SubCell"/>
</dbReference>
<dbReference type="FunFam" id="3.30.1370.10:FF:000036">
    <property type="entry name" value="KH RNA binding domain containing, signal transduction associated 1"/>
    <property type="match status" value="1"/>
</dbReference>
<evidence type="ECO:0000256" key="10">
    <source>
        <dbReference type="ARBA" id="ARBA00022990"/>
    </source>
</evidence>
<dbReference type="GO" id="GO:0006397">
    <property type="term" value="P:mRNA processing"/>
    <property type="evidence" value="ECO:0007669"/>
    <property type="project" value="UniProtKB-KW"/>
</dbReference>
<keyword evidence="6" id="KW-0963">Cytoplasm</keyword>
<dbReference type="GO" id="GO:0005634">
    <property type="term" value="C:nucleus"/>
    <property type="evidence" value="ECO:0007669"/>
    <property type="project" value="UniProtKB-SubCell"/>
</dbReference>
<evidence type="ECO:0000256" key="16">
    <source>
        <dbReference type="ARBA" id="ARBA00023306"/>
    </source>
</evidence>
<dbReference type="GO" id="GO:0008143">
    <property type="term" value="F:poly(A) binding"/>
    <property type="evidence" value="ECO:0007669"/>
    <property type="project" value="TreeGrafter"/>
</dbReference>
<keyword evidence="5" id="KW-0488">Methylation</keyword>
<accession>A0A4U5VHN8</accession>
<name>A0A4U5VHN8_COLLU</name>